<organism evidence="2 3">
    <name type="scientific">Araneus ventricosus</name>
    <name type="common">Orbweaver spider</name>
    <name type="synonym">Epeira ventricosa</name>
    <dbReference type="NCBI Taxonomy" id="182803"/>
    <lineage>
        <taxon>Eukaryota</taxon>
        <taxon>Metazoa</taxon>
        <taxon>Ecdysozoa</taxon>
        <taxon>Arthropoda</taxon>
        <taxon>Chelicerata</taxon>
        <taxon>Arachnida</taxon>
        <taxon>Araneae</taxon>
        <taxon>Araneomorphae</taxon>
        <taxon>Entelegynae</taxon>
        <taxon>Araneoidea</taxon>
        <taxon>Araneidae</taxon>
        <taxon>Araneus</taxon>
    </lineage>
</organism>
<accession>A0A4Y2E4G8</accession>
<dbReference type="AlphaFoldDB" id="A0A4Y2E4G8"/>
<proteinExistence type="predicted"/>
<dbReference type="EMBL" id="BGPR01091551">
    <property type="protein sequence ID" value="GBM23784.1"/>
    <property type="molecule type" value="Genomic_DNA"/>
</dbReference>
<protein>
    <submittedName>
        <fullName evidence="2">Uncharacterized protein</fullName>
    </submittedName>
</protein>
<comment type="caution">
    <text evidence="2">The sequence shown here is derived from an EMBL/GenBank/DDBJ whole genome shotgun (WGS) entry which is preliminary data.</text>
</comment>
<gene>
    <name evidence="1" type="ORF">AVEN_113013_1</name>
    <name evidence="2" type="ORF">AVEN_163901_1</name>
</gene>
<evidence type="ECO:0000313" key="1">
    <source>
        <dbReference type="EMBL" id="GBM23784.1"/>
    </source>
</evidence>
<evidence type="ECO:0000313" key="3">
    <source>
        <dbReference type="Proteomes" id="UP000499080"/>
    </source>
</evidence>
<evidence type="ECO:0000313" key="2">
    <source>
        <dbReference type="EMBL" id="GBM23801.1"/>
    </source>
</evidence>
<dbReference type="Proteomes" id="UP000499080">
    <property type="component" value="Unassembled WGS sequence"/>
</dbReference>
<name>A0A4Y2E4G8_ARAVE</name>
<sequence length="160" mass="18900">MECNMLLKIHFLNSHLEFFPKDLVSVSDEHGERFHQDISNIGARYQVKWNPKMLANYCWTLKMDIPQDSRQAKKCESIGQYLSVHKDSFSNPPTNRWLQEAVVVHWSKMMKFKASKLDDAKSKLLLFPPIWVDANAMHYGIEVRKLQNFSSHMERIYKQL</sequence>
<keyword evidence="3" id="KW-1185">Reference proteome</keyword>
<dbReference type="EMBL" id="BGPR01091556">
    <property type="protein sequence ID" value="GBM23801.1"/>
    <property type="molecule type" value="Genomic_DNA"/>
</dbReference>
<reference evidence="2 3" key="1">
    <citation type="journal article" date="2019" name="Sci. Rep.">
        <title>Orb-weaving spider Araneus ventricosus genome elucidates the spidroin gene catalogue.</title>
        <authorList>
            <person name="Kono N."/>
            <person name="Nakamura H."/>
            <person name="Ohtoshi R."/>
            <person name="Moran D.A.P."/>
            <person name="Shinohara A."/>
            <person name="Yoshida Y."/>
            <person name="Fujiwara M."/>
            <person name="Mori M."/>
            <person name="Tomita M."/>
            <person name="Arakawa K."/>
        </authorList>
    </citation>
    <scope>NUCLEOTIDE SEQUENCE [LARGE SCALE GENOMIC DNA]</scope>
</reference>
<dbReference type="PANTHER" id="PTHR46114:SF2">
    <property type="entry name" value="CULLIN N-TERMINAL DOMAIN-CONTAINING PROTEIN"/>
    <property type="match status" value="1"/>
</dbReference>
<dbReference type="PANTHER" id="PTHR46114">
    <property type="entry name" value="APPLE DOMAIN-CONTAINING PROTEIN"/>
    <property type="match status" value="1"/>
</dbReference>